<dbReference type="EMBL" id="FOCG01000002">
    <property type="protein sequence ID" value="SEM99032.1"/>
    <property type="molecule type" value="Genomic_DNA"/>
</dbReference>
<sequence length="377" mass="43128">MIGKRISAMFFLLMMLLVPVAMWANGGFNAFPVFNILQVASGEYSQQAEQRFEENFPQREELSNLAWNLRYRMGVKEIDGYFITDTSIIKNVGKPNRDIVKKNKSAIMEFTQRVNNKTYLMLLPTASAIKQRQLPDFATPYNQKSFIEDVYKSFGGELLTVDVYPILFANQNKNLYYNTEDQITPLGGYYTYMVLGDKLGTNVNSLDRYTIEYVKHDYEGKLKAKFPYAQVKSDVITLYNYRLDKFFRTYTVRRTQGNEYASLNDLYDRSSLRGENPLDVYFGGMSQIVDITIRTGSDKPSPNKTKLLIVGDETAKSYVPFLTPHYSQIQIINAVTATPQQLADADVSSFDQVLFAFSTDTYMHCENLSVITELANS</sequence>
<gene>
    <name evidence="1" type="ORF">SAMN05216180_2359</name>
</gene>
<accession>A0A1H8CVX9</accession>
<dbReference type="AlphaFoldDB" id="A0A1H8CVX9"/>
<dbReference type="RefSeq" id="WP_092755390.1">
    <property type="nucleotide sequence ID" value="NZ_FOCG01000002.1"/>
</dbReference>
<dbReference type="STRING" id="474960.SAMN05216180_2359"/>
<dbReference type="Proteomes" id="UP000199158">
    <property type="component" value="Unassembled WGS sequence"/>
</dbReference>
<dbReference type="OrthoDB" id="175771at2"/>
<evidence type="ECO:0000313" key="2">
    <source>
        <dbReference type="Proteomes" id="UP000199158"/>
    </source>
</evidence>
<reference evidence="1 2" key="1">
    <citation type="submission" date="2016-10" db="EMBL/GenBank/DDBJ databases">
        <authorList>
            <person name="de Groot N.N."/>
        </authorList>
    </citation>
    <scope>NUCLEOTIDE SEQUENCE [LARGE SCALE GENOMIC DNA]</scope>
    <source>
        <strain evidence="1 2">CGMCC 1.5070</strain>
    </source>
</reference>
<protein>
    <submittedName>
        <fullName evidence="1">DHHW protein</fullName>
    </submittedName>
</protein>
<dbReference type="InterPro" id="IPR025945">
    <property type="entry name" value="DHHW"/>
</dbReference>
<keyword evidence="2" id="KW-1185">Reference proteome</keyword>
<dbReference type="Pfam" id="PF14286">
    <property type="entry name" value="DHHW"/>
    <property type="match status" value="1"/>
</dbReference>
<evidence type="ECO:0000313" key="1">
    <source>
        <dbReference type="EMBL" id="SEM99032.1"/>
    </source>
</evidence>
<name>A0A1H8CVX9_9FIRM</name>
<proteinExistence type="predicted"/>
<organism evidence="1 2">
    <name type="scientific">Hydrogenoanaerobacterium saccharovorans</name>
    <dbReference type="NCBI Taxonomy" id="474960"/>
    <lineage>
        <taxon>Bacteria</taxon>
        <taxon>Bacillati</taxon>
        <taxon>Bacillota</taxon>
        <taxon>Clostridia</taxon>
        <taxon>Eubacteriales</taxon>
        <taxon>Oscillospiraceae</taxon>
        <taxon>Hydrogenoanaerobacterium</taxon>
    </lineage>
</organism>